<feature type="region of interest" description="Disordered" evidence="1">
    <location>
        <begin position="82"/>
        <end position="137"/>
    </location>
</feature>
<evidence type="ECO:0000313" key="2">
    <source>
        <dbReference type="EMBL" id="GMA87998.1"/>
    </source>
</evidence>
<comment type="caution">
    <text evidence="2">The sequence shown here is derived from an EMBL/GenBank/DDBJ whole genome shotgun (WGS) entry which is preliminary data.</text>
</comment>
<gene>
    <name evidence="2" type="ORF">GCM10025868_32480</name>
</gene>
<feature type="compositionally biased region" description="Basic and acidic residues" evidence="1">
    <location>
        <begin position="127"/>
        <end position="137"/>
    </location>
</feature>
<evidence type="ECO:0000256" key="1">
    <source>
        <dbReference type="SAM" id="MobiDB-lite"/>
    </source>
</evidence>
<reference evidence="3" key="1">
    <citation type="journal article" date="2019" name="Int. J. Syst. Evol. Microbiol.">
        <title>The Global Catalogue of Microorganisms (GCM) 10K type strain sequencing project: providing services to taxonomists for standard genome sequencing and annotation.</title>
        <authorList>
            <consortium name="The Broad Institute Genomics Platform"/>
            <consortium name="The Broad Institute Genome Sequencing Center for Infectious Disease"/>
            <person name="Wu L."/>
            <person name="Ma J."/>
        </authorList>
    </citation>
    <scope>NUCLEOTIDE SEQUENCE [LARGE SCALE GENOMIC DNA]</scope>
    <source>
        <strain evidence="3">NBRC 108730</strain>
    </source>
</reference>
<dbReference type="Proteomes" id="UP001157017">
    <property type="component" value="Unassembled WGS sequence"/>
</dbReference>
<keyword evidence="3" id="KW-1185">Reference proteome</keyword>
<organism evidence="2 3">
    <name type="scientific">Angustibacter aerolatus</name>
    <dbReference type="NCBI Taxonomy" id="1162965"/>
    <lineage>
        <taxon>Bacteria</taxon>
        <taxon>Bacillati</taxon>
        <taxon>Actinomycetota</taxon>
        <taxon>Actinomycetes</taxon>
        <taxon>Kineosporiales</taxon>
        <taxon>Kineosporiaceae</taxon>
    </lineage>
</organism>
<accession>A0ABQ6JIG2</accession>
<protein>
    <submittedName>
        <fullName evidence="2">Uncharacterized protein</fullName>
    </submittedName>
</protein>
<proteinExistence type="predicted"/>
<dbReference type="EMBL" id="BSUZ01000001">
    <property type="protein sequence ID" value="GMA87998.1"/>
    <property type="molecule type" value="Genomic_DNA"/>
</dbReference>
<evidence type="ECO:0000313" key="3">
    <source>
        <dbReference type="Proteomes" id="UP001157017"/>
    </source>
</evidence>
<name>A0ABQ6JIG2_9ACTN</name>
<sequence>MRLTLLDGTVLAGVWSPSSDLNHLPGSHAASYPYDQDLYFVDTLALDADGTPRVDADGRAVQTGAAALVRWDQVAYAEFLESRGGTRVSSTEQAKTERPRATKGGYPAGRKPSLVMTRNFPPHPSAVRRDDEGDRRD</sequence>